<evidence type="ECO:0000313" key="3">
    <source>
        <dbReference type="Proteomes" id="UP000014216"/>
    </source>
</evidence>
<sequence>MKVGIAGVGGIGSNVARHLAQTGVKTLVIADFDCVEVSNLNRQFYRTDQASLKKTDCLKDNLLAINPDMEIETVDMKIGPGDAAHIFRDCDVVVEGFDQKQLKKMLIEEMSDTGKMMVSASGIAGWDLTSVTTKKIGSCQVVGDFVSDQGDHALFPPKIALVAAHMASIVLKYAKE</sequence>
<name>S0G7U8_9BACT</name>
<dbReference type="AlphaFoldDB" id="S0G7U8"/>
<dbReference type="EMBL" id="APJX01000001">
    <property type="protein sequence ID" value="EMS81497.1"/>
    <property type="molecule type" value="Genomic_DNA"/>
</dbReference>
<gene>
    <name evidence="2" type="primary">thiF</name>
    <name evidence="2" type="ORF">Dpo_1c06380</name>
</gene>
<protein>
    <submittedName>
        <fullName evidence="2">Thiamine biosynthesis protein ThiF</fullName>
    </submittedName>
</protein>
<dbReference type="Proteomes" id="UP000014216">
    <property type="component" value="Unassembled WGS sequence"/>
</dbReference>
<dbReference type="PANTHER" id="PTHR43267:SF3">
    <property type="entry name" value="THIF PROTEIN"/>
    <property type="match status" value="1"/>
</dbReference>
<dbReference type="SUPFAM" id="SSF69572">
    <property type="entry name" value="Activating enzymes of the ubiquitin-like proteins"/>
    <property type="match status" value="1"/>
</dbReference>
<keyword evidence="3" id="KW-1185">Reference proteome</keyword>
<organism evidence="2 3">
    <name type="scientific">Desulfotignum phosphitoxidans DSM 13687</name>
    <dbReference type="NCBI Taxonomy" id="1286635"/>
    <lineage>
        <taxon>Bacteria</taxon>
        <taxon>Pseudomonadati</taxon>
        <taxon>Thermodesulfobacteriota</taxon>
        <taxon>Desulfobacteria</taxon>
        <taxon>Desulfobacterales</taxon>
        <taxon>Desulfobacteraceae</taxon>
        <taxon>Desulfotignum</taxon>
    </lineage>
</organism>
<evidence type="ECO:0000259" key="1">
    <source>
        <dbReference type="Pfam" id="PF00899"/>
    </source>
</evidence>
<reference evidence="2 3" key="1">
    <citation type="journal article" date="2013" name="Genome Announc.">
        <title>Draft Genome Sequence of Desulfotignum phosphitoxidans DSM 13687 Strain FiPS-3.</title>
        <authorList>
            <person name="Poehlein A."/>
            <person name="Daniel R."/>
            <person name="Simeonova D.D."/>
        </authorList>
    </citation>
    <scope>NUCLEOTIDE SEQUENCE [LARGE SCALE GENOMIC DNA]</scope>
    <source>
        <strain evidence="2 3">DSM 13687</strain>
    </source>
</reference>
<dbReference type="InterPro" id="IPR000594">
    <property type="entry name" value="ThiF_NAD_FAD-bd"/>
</dbReference>
<proteinExistence type="predicted"/>
<comment type="caution">
    <text evidence="2">The sequence shown here is derived from an EMBL/GenBank/DDBJ whole genome shotgun (WGS) entry which is preliminary data.</text>
</comment>
<dbReference type="OrthoDB" id="9804286at2"/>
<dbReference type="Pfam" id="PF00899">
    <property type="entry name" value="ThiF"/>
    <property type="match status" value="1"/>
</dbReference>
<accession>S0G7U8</accession>
<dbReference type="GO" id="GO:0061503">
    <property type="term" value="F:tRNA threonylcarbamoyladenosine dehydratase"/>
    <property type="evidence" value="ECO:0007669"/>
    <property type="project" value="TreeGrafter"/>
</dbReference>
<dbReference type="NCBIfam" id="NF006395">
    <property type="entry name" value="PRK08644.1"/>
    <property type="match status" value="1"/>
</dbReference>
<feature type="domain" description="THIF-type NAD/FAD binding fold" evidence="1">
    <location>
        <begin position="2"/>
        <end position="132"/>
    </location>
</feature>
<dbReference type="Gene3D" id="3.40.50.720">
    <property type="entry name" value="NAD(P)-binding Rossmann-like Domain"/>
    <property type="match status" value="1"/>
</dbReference>
<dbReference type="GO" id="GO:0008641">
    <property type="term" value="F:ubiquitin-like modifier activating enzyme activity"/>
    <property type="evidence" value="ECO:0007669"/>
    <property type="project" value="InterPro"/>
</dbReference>
<dbReference type="GO" id="GO:0061504">
    <property type="term" value="P:cyclic threonylcarbamoyladenosine biosynthetic process"/>
    <property type="evidence" value="ECO:0007669"/>
    <property type="project" value="TreeGrafter"/>
</dbReference>
<evidence type="ECO:0000313" key="2">
    <source>
        <dbReference type="EMBL" id="EMS81497.1"/>
    </source>
</evidence>
<dbReference type="RefSeq" id="WP_006964239.1">
    <property type="nucleotide sequence ID" value="NZ_APJX01000001.1"/>
</dbReference>
<dbReference type="InterPro" id="IPR035985">
    <property type="entry name" value="Ubiquitin-activating_enz"/>
</dbReference>
<dbReference type="PANTHER" id="PTHR43267">
    <property type="entry name" value="TRNA THREONYLCARBAMOYLADENOSINE DEHYDRATASE"/>
    <property type="match status" value="1"/>
</dbReference>
<dbReference type="PATRIC" id="fig|1286635.3.peg.663"/>
<dbReference type="InterPro" id="IPR045886">
    <property type="entry name" value="ThiF/MoeB/HesA"/>
</dbReference>